<evidence type="ECO:0000256" key="4">
    <source>
        <dbReference type="ARBA" id="ARBA00023136"/>
    </source>
</evidence>
<dbReference type="RefSeq" id="WP_103123611.1">
    <property type="nucleotide sequence ID" value="NZ_DF978422.1"/>
</dbReference>
<dbReference type="InterPro" id="IPR051533">
    <property type="entry name" value="WaaL-like"/>
</dbReference>
<dbReference type="PANTHER" id="PTHR37422:SF17">
    <property type="entry name" value="O-ANTIGEN LIGASE"/>
    <property type="match status" value="1"/>
</dbReference>
<evidence type="ECO:0000256" key="5">
    <source>
        <dbReference type="SAM" id="Phobius"/>
    </source>
</evidence>
<evidence type="ECO:0000256" key="2">
    <source>
        <dbReference type="ARBA" id="ARBA00022692"/>
    </source>
</evidence>
<evidence type="ECO:0000259" key="6">
    <source>
        <dbReference type="Pfam" id="PF04932"/>
    </source>
</evidence>
<dbReference type="Proteomes" id="UP000236527">
    <property type="component" value="Unassembled WGS sequence"/>
</dbReference>
<evidence type="ECO:0000256" key="3">
    <source>
        <dbReference type="ARBA" id="ARBA00022989"/>
    </source>
</evidence>
<proteinExistence type="predicted"/>
<feature type="transmembrane region" description="Helical" evidence="5">
    <location>
        <begin position="77"/>
        <end position="93"/>
    </location>
</feature>
<dbReference type="AlphaFoldDB" id="A0A2H6LC75"/>
<feature type="transmembrane region" description="Helical" evidence="5">
    <location>
        <begin position="238"/>
        <end position="256"/>
    </location>
</feature>
<feature type="transmembrane region" description="Helical" evidence="5">
    <location>
        <begin position="362"/>
        <end position="380"/>
    </location>
</feature>
<organism evidence="7 8">
    <name type="scientific">Nostoc cycadae WK-1</name>
    <dbReference type="NCBI Taxonomy" id="1861711"/>
    <lineage>
        <taxon>Bacteria</taxon>
        <taxon>Bacillati</taxon>
        <taxon>Cyanobacteriota</taxon>
        <taxon>Cyanophyceae</taxon>
        <taxon>Nostocales</taxon>
        <taxon>Nostocaceae</taxon>
        <taxon>Nostoc</taxon>
    </lineage>
</organism>
<feature type="transmembrane region" description="Helical" evidence="5">
    <location>
        <begin position="169"/>
        <end position="186"/>
    </location>
</feature>
<dbReference type="GO" id="GO:0016020">
    <property type="term" value="C:membrane"/>
    <property type="evidence" value="ECO:0007669"/>
    <property type="project" value="UniProtKB-SubCell"/>
</dbReference>
<protein>
    <submittedName>
        <fullName evidence="7">Polymerase</fullName>
    </submittedName>
</protein>
<keyword evidence="4 5" id="KW-0472">Membrane</keyword>
<evidence type="ECO:0000313" key="7">
    <source>
        <dbReference type="EMBL" id="GBE90773.1"/>
    </source>
</evidence>
<feature type="transmembrane region" description="Helical" evidence="5">
    <location>
        <begin position="215"/>
        <end position="231"/>
    </location>
</feature>
<dbReference type="EMBL" id="BDGE01000008">
    <property type="protein sequence ID" value="GBE90773.1"/>
    <property type="molecule type" value="Genomic_DNA"/>
</dbReference>
<evidence type="ECO:0000256" key="1">
    <source>
        <dbReference type="ARBA" id="ARBA00004141"/>
    </source>
</evidence>
<feature type="domain" description="O-antigen ligase-related" evidence="6">
    <location>
        <begin position="198"/>
        <end position="342"/>
    </location>
</feature>
<feature type="transmembrane region" description="Helical" evidence="5">
    <location>
        <begin position="392"/>
        <end position="408"/>
    </location>
</feature>
<feature type="transmembrane region" description="Helical" evidence="5">
    <location>
        <begin position="12"/>
        <end position="33"/>
    </location>
</feature>
<reference evidence="8" key="1">
    <citation type="journal article" date="2018" name="Genome Announc.">
        <title>Draft Genome Sequence of the Nitrogen-Fixing and Hormogonia-Inducing Cyanobacterium Nostoc cycadae Strain WK-1, Isolated from the Coralloid Roots of Cycas revoluta.</title>
        <authorList>
            <person name="Kanesaki Y."/>
            <person name="Hirose M."/>
            <person name="Hirose Y."/>
            <person name="Fujisawa T."/>
            <person name="Nakamura Y."/>
            <person name="Watanabe S."/>
            <person name="Matsunaga S."/>
            <person name="Uchida H."/>
            <person name="Murakami A."/>
        </authorList>
    </citation>
    <scope>NUCLEOTIDE SEQUENCE [LARGE SCALE GENOMIC DNA]</scope>
    <source>
        <strain evidence="8">WK-1</strain>
    </source>
</reference>
<dbReference type="InterPro" id="IPR007016">
    <property type="entry name" value="O-antigen_ligase-rel_domated"/>
</dbReference>
<feature type="transmembrane region" description="Helical" evidence="5">
    <location>
        <begin position="125"/>
        <end position="149"/>
    </location>
</feature>
<keyword evidence="3 5" id="KW-1133">Transmembrane helix</keyword>
<dbReference type="PANTHER" id="PTHR37422">
    <property type="entry name" value="TEICHURONIC ACID BIOSYNTHESIS PROTEIN TUAE"/>
    <property type="match status" value="1"/>
</dbReference>
<feature type="transmembrane region" description="Helical" evidence="5">
    <location>
        <begin position="327"/>
        <end position="350"/>
    </location>
</feature>
<comment type="subcellular location">
    <subcellularLocation>
        <location evidence="1">Membrane</location>
        <topology evidence="1">Multi-pass membrane protein</topology>
    </subcellularLocation>
</comment>
<evidence type="ECO:0000313" key="8">
    <source>
        <dbReference type="Proteomes" id="UP000236527"/>
    </source>
</evidence>
<dbReference type="Pfam" id="PF04932">
    <property type="entry name" value="Wzy_C"/>
    <property type="match status" value="1"/>
</dbReference>
<feature type="transmembrane region" description="Helical" evidence="5">
    <location>
        <begin position="45"/>
        <end position="65"/>
    </location>
</feature>
<gene>
    <name evidence="7" type="ORF">NCWK1_0492</name>
</gene>
<comment type="caution">
    <text evidence="7">The sequence shown here is derived from an EMBL/GenBank/DDBJ whole genome shotgun (WGS) entry which is preliminary data.</text>
</comment>
<accession>A0A2H6LC75</accession>
<name>A0A2H6LC75_9NOSO</name>
<sequence length="415" mass="46830">MKKLLIGAEYLFTVVALLIYSGAILDLILSGGAQENEFVEFDSTLIRVINLLLYIATSFLLVLRWKKSLYFLIKGKWIFALIILAAISIIWSFEPATTLKDSFTLIGSTLFGIYLASRYTLKQQLYLLTWAFGIAILLSFIFAIALPKYGIMGGIHQGKWRGVFLHKNGLGAAMLNSGIVFLIMAYQNRKQAYIFWLGFSLSFLLLLLASSTSSLVNLLILISAFFIFQTFRWSYNLMIPTIMLIATLGEGAYFWFNSSADILFSSIGKDATLTGRTDLWPLVLEMIWKHPWLGYGYGGFWQGWNGESASIWWAAGWTPTHPHNGYLALWLDLGILGLGIFFIGFLQSYLQALVWVRNSKTSVEIWPIIHMTYIVIVNLTESSLVKSNSISWILYVAVCLSLFLPANLDKKISTQ</sequence>
<keyword evidence="8" id="KW-1185">Reference proteome</keyword>
<keyword evidence="2 5" id="KW-0812">Transmembrane</keyword>